<gene>
    <name evidence="1" type="ORF">SAMN05661012_04051</name>
</gene>
<evidence type="ECO:0000313" key="1">
    <source>
        <dbReference type="EMBL" id="SFW73777.1"/>
    </source>
</evidence>
<organism evidence="1 2">
    <name type="scientific">Chitinophaga sancti</name>
    <dbReference type="NCBI Taxonomy" id="1004"/>
    <lineage>
        <taxon>Bacteria</taxon>
        <taxon>Pseudomonadati</taxon>
        <taxon>Bacteroidota</taxon>
        <taxon>Chitinophagia</taxon>
        <taxon>Chitinophagales</taxon>
        <taxon>Chitinophagaceae</taxon>
        <taxon>Chitinophaga</taxon>
    </lineage>
</organism>
<dbReference type="InterPro" id="IPR025358">
    <property type="entry name" value="DUF4262"/>
</dbReference>
<dbReference type="Proteomes" id="UP000183788">
    <property type="component" value="Unassembled WGS sequence"/>
</dbReference>
<name>A0A1K1RNW1_9BACT</name>
<dbReference type="EMBL" id="FPIZ01000013">
    <property type="protein sequence ID" value="SFW73777.1"/>
    <property type="molecule type" value="Genomic_DNA"/>
</dbReference>
<dbReference type="STRING" id="1004.SAMN05661012_04051"/>
<protein>
    <recommendedName>
        <fullName evidence="3">DUF4262 domain-containing protein</fullName>
    </recommendedName>
</protein>
<evidence type="ECO:0000313" key="2">
    <source>
        <dbReference type="Proteomes" id="UP000183788"/>
    </source>
</evidence>
<dbReference type="AlphaFoldDB" id="A0A1K1RNW1"/>
<evidence type="ECO:0008006" key="3">
    <source>
        <dbReference type="Google" id="ProtNLM"/>
    </source>
</evidence>
<sequence>MQSCGRSFRKVNYEGKPAVFGRFSYLRPMETKERERIKQNIEKHGCHLIMVMEDDYLPAFVHTIGLFEKYGHPELICFGLKKEVASEILNDAAEMIAEGQSFTPDQSYDDFLKEHPMRFLPADKSYYEFYFGYASRYYGHDDYPVLQMVWPDKASLFPWQAGFVPDLKFKQPLLDRNTDFMFYEERNVMAYTTKQVLEGAPILYVNHDDEDGAWQFHHSNNPDLKDAKAVALESITKLDPSVNKLHFLPYGGKAWRKTPQDRWEF</sequence>
<proteinExistence type="predicted"/>
<accession>A0A1K1RNW1</accession>
<dbReference type="Pfam" id="PF14081">
    <property type="entry name" value="DUF4262"/>
    <property type="match status" value="1"/>
</dbReference>
<reference evidence="1 2" key="1">
    <citation type="submission" date="2016-11" db="EMBL/GenBank/DDBJ databases">
        <authorList>
            <person name="Jaros S."/>
            <person name="Januszkiewicz K."/>
            <person name="Wedrychowicz H."/>
        </authorList>
    </citation>
    <scope>NUCLEOTIDE SEQUENCE [LARGE SCALE GENOMIC DNA]</scope>
    <source>
        <strain evidence="1 2">DSM 784</strain>
    </source>
</reference>